<dbReference type="RefSeq" id="WP_227228544.1">
    <property type="nucleotide sequence ID" value="NZ_JAJCVJ010000001.1"/>
</dbReference>
<comment type="caution">
    <text evidence="2">The sequence shown here is derived from an EMBL/GenBank/DDBJ whole genome shotgun (WGS) entry which is preliminary data.</text>
</comment>
<keyword evidence="1" id="KW-0812">Transmembrane</keyword>
<organism evidence="2 3">
    <name type="scientific">Salinirubrum litoreum</name>
    <dbReference type="NCBI Taxonomy" id="1126234"/>
    <lineage>
        <taxon>Archaea</taxon>
        <taxon>Methanobacteriati</taxon>
        <taxon>Methanobacteriota</taxon>
        <taxon>Stenosarchaea group</taxon>
        <taxon>Halobacteria</taxon>
        <taxon>Halobacteriales</taxon>
        <taxon>Haloferacaceae</taxon>
        <taxon>Salinirubrum</taxon>
    </lineage>
</organism>
<dbReference type="Proteomes" id="UP001596201">
    <property type="component" value="Unassembled WGS sequence"/>
</dbReference>
<proteinExistence type="predicted"/>
<keyword evidence="1" id="KW-1133">Transmembrane helix</keyword>
<name>A0ABD5R7S4_9EURY</name>
<dbReference type="AlphaFoldDB" id="A0ABD5R7S4"/>
<gene>
    <name evidence="2" type="ORF">ACFPJ5_04045</name>
</gene>
<evidence type="ECO:0008006" key="4">
    <source>
        <dbReference type="Google" id="ProtNLM"/>
    </source>
</evidence>
<keyword evidence="3" id="KW-1185">Reference proteome</keyword>
<keyword evidence="1" id="KW-0472">Membrane</keyword>
<reference evidence="2 3" key="1">
    <citation type="journal article" date="2019" name="Int. J. Syst. Evol. Microbiol.">
        <title>The Global Catalogue of Microorganisms (GCM) 10K type strain sequencing project: providing services to taxonomists for standard genome sequencing and annotation.</title>
        <authorList>
            <consortium name="The Broad Institute Genomics Platform"/>
            <consortium name="The Broad Institute Genome Sequencing Center for Infectious Disease"/>
            <person name="Wu L."/>
            <person name="Ma J."/>
        </authorList>
    </citation>
    <scope>NUCLEOTIDE SEQUENCE [LARGE SCALE GENOMIC DNA]</scope>
    <source>
        <strain evidence="2 3">CGMCC 1.12237</strain>
    </source>
</reference>
<evidence type="ECO:0000313" key="3">
    <source>
        <dbReference type="Proteomes" id="UP001596201"/>
    </source>
</evidence>
<protein>
    <recommendedName>
        <fullName evidence="4">PEP-CTERM protein-sorting domain-containing protein</fullName>
    </recommendedName>
</protein>
<evidence type="ECO:0000313" key="2">
    <source>
        <dbReference type="EMBL" id="MFC5366096.1"/>
    </source>
</evidence>
<sequence length="66" mass="6716">MTRTDRARLLLTAGGLVFLGGVLASLVIPDPLGAVLLGSAGLGVVVSLAGVMLYYNGRYADEPVGQ</sequence>
<feature type="transmembrane region" description="Helical" evidence="1">
    <location>
        <begin position="34"/>
        <end position="55"/>
    </location>
</feature>
<evidence type="ECO:0000256" key="1">
    <source>
        <dbReference type="SAM" id="Phobius"/>
    </source>
</evidence>
<dbReference type="EMBL" id="JBHSKX010000001">
    <property type="protein sequence ID" value="MFC5366096.1"/>
    <property type="molecule type" value="Genomic_DNA"/>
</dbReference>
<accession>A0ABD5R7S4</accession>